<keyword evidence="7" id="KW-1185">Reference proteome</keyword>
<feature type="transmembrane region" description="Helical" evidence="5">
    <location>
        <begin position="129"/>
        <end position="151"/>
    </location>
</feature>
<feature type="transmembrane region" description="Helical" evidence="5">
    <location>
        <begin position="163"/>
        <end position="186"/>
    </location>
</feature>
<accession>A0AAD7AZ18</accession>
<evidence type="ECO:0000256" key="1">
    <source>
        <dbReference type="ARBA" id="ARBA00004141"/>
    </source>
</evidence>
<evidence type="ECO:0000313" key="6">
    <source>
        <dbReference type="EMBL" id="KAJ7605168.1"/>
    </source>
</evidence>
<keyword evidence="3 5" id="KW-1133">Transmembrane helix</keyword>
<dbReference type="GO" id="GO:0000324">
    <property type="term" value="C:fungal-type vacuole"/>
    <property type="evidence" value="ECO:0007669"/>
    <property type="project" value="TreeGrafter"/>
</dbReference>
<comment type="caution">
    <text evidence="6">The sequence shown here is derived from an EMBL/GenBank/DDBJ whole genome shotgun (WGS) entry which is preliminary data.</text>
</comment>
<sequence length="303" mass="33386">MLSALIQRADDESDPDHQYGYVPQEAITILFVALFATSTMLHLGQAVYFKTWWLLPTAVLCGIGEVIGWSARVWSSINPFSDTPFLMQISTIIISPTPLLAANFIIMARIIQILGPSYSRLAPRWFTMVFLPCDIIALVVQGAGGGIASSADDKAGAALGANIMLGGIVFQFVVIIVFSCLAGEFLQRYLQDRPLRQSQSTTQRGVLTRHLKLMLSALAFSCVLLFIRSIYRIIELSGGWDGRIIRTEVYFNVLDGAMIILAIYTMNVVHPGFFLKDTVSRYPNRIGGTSEMELVSDSKAHAV</sequence>
<protein>
    <submittedName>
        <fullName evidence="6">RTA1-domain-containing protein</fullName>
    </submittedName>
</protein>
<dbReference type="AlphaFoldDB" id="A0AAD7AZ18"/>
<dbReference type="EMBL" id="JARKIF010000080">
    <property type="protein sequence ID" value="KAJ7605168.1"/>
    <property type="molecule type" value="Genomic_DNA"/>
</dbReference>
<name>A0AAD7AZ18_9AGAR</name>
<proteinExistence type="predicted"/>
<dbReference type="InterPro" id="IPR007568">
    <property type="entry name" value="RTA1"/>
</dbReference>
<evidence type="ECO:0000256" key="3">
    <source>
        <dbReference type="ARBA" id="ARBA00022989"/>
    </source>
</evidence>
<evidence type="ECO:0000256" key="5">
    <source>
        <dbReference type="SAM" id="Phobius"/>
    </source>
</evidence>
<feature type="transmembrane region" description="Helical" evidence="5">
    <location>
        <begin position="213"/>
        <end position="234"/>
    </location>
</feature>
<feature type="transmembrane region" description="Helical" evidence="5">
    <location>
        <begin position="51"/>
        <end position="73"/>
    </location>
</feature>
<keyword evidence="2 5" id="KW-0812">Transmembrane</keyword>
<evidence type="ECO:0000313" key="7">
    <source>
        <dbReference type="Proteomes" id="UP001221142"/>
    </source>
</evidence>
<dbReference type="Pfam" id="PF04479">
    <property type="entry name" value="RTA1"/>
    <property type="match status" value="1"/>
</dbReference>
<feature type="transmembrane region" description="Helical" evidence="5">
    <location>
        <begin position="254"/>
        <end position="275"/>
    </location>
</feature>
<evidence type="ECO:0000256" key="2">
    <source>
        <dbReference type="ARBA" id="ARBA00022692"/>
    </source>
</evidence>
<reference evidence="6" key="1">
    <citation type="submission" date="2023-03" db="EMBL/GenBank/DDBJ databases">
        <title>Massive genome expansion in bonnet fungi (Mycena s.s.) driven by repeated elements and novel gene families across ecological guilds.</title>
        <authorList>
            <consortium name="Lawrence Berkeley National Laboratory"/>
            <person name="Harder C.B."/>
            <person name="Miyauchi S."/>
            <person name="Viragh M."/>
            <person name="Kuo A."/>
            <person name="Thoen E."/>
            <person name="Andreopoulos B."/>
            <person name="Lu D."/>
            <person name="Skrede I."/>
            <person name="Drula E."/>
            <person name="Henrissat B."/>
            <person name="Morin E."/>
            <person name="Kohler A."/>
            <person name="Barry K."/>
            <person name="LaButti K."/>
            <person name="Morin E."/>
            <person name="Salamov A."/>
            <person name="Lipzen A."/>
            <person name="Mereny Z."/>
            <person name="Hegedus B."/>
            <person name="Baldrian P."/>
            <person name="Stursova M."/>
            <person name="Weitz H."/>
            <person name="Taylor A."/>
            <person name="Grigoriev I.V."/>
            <person name="Nagy L.G."/>
            <person name="Martin F."/>
            <person name="Kauserud H."/>
        </authorList>
    </citation>
    <scope>NUCLEOTIDE SEQUENCE</scope>
    <source>
        <strain evidence="6">9284</strain>
    </source>
</reference>
<feature type="transmembrane region" description="Helical" evidence="5">
    <location>
        <begin position="26"/>
        <end position="44"/>
    </location>
</feature>
<organism evidence="6 7">
    <name type="scientific">Roridomyces roridus</name>
    <dbReference type="NCBI Taxonomy" id="1738132"/>
    <lineage>
        <taxon>Eukaryota</taxon>
        <taxon>Fungi</taxon>
        <taxon>Dikarya</taxon>
        <taxon>Basidiomycota</taxon>
        <taxon>Agaricomycotina</taxon>
        <taxon>Agaricomycetes</taxon>
        <taxon>Agaricomycetidae</taxon>
        <taxon>Agaricales</taxon>
        <taxon>Marasmiineae</taxon>
        <taxon>Mycenaceae</taxon>
        <taxon>Roridomyces</taxon>
    </lineage>
</organism>
<keyword evidence="4 5" id="KW-0472">Membrane</keyword>
<gene>
    <name evidence="6" type="ORF">FB45DRAFT_849372</name>
</gene>
<comment type="subcellular location">
    <subcellularLocation>
        <location evidence="1">Membrane</location>
        <topology evidence="1">Multi-pass membrane protein</topology>
    </subcellularLocation>
</comment>
<dbReference type="PANTHER" id="PTHR31465:SF9">
    <property type="entry name" value="SPHINGOID LONG-CHAIN BASE TRANSPORTER RSB1"/>
    <property type="match status" value="1"/>
</dbReference>
<dbReference type="Proteomes" id="UP001221142">
    <property type="component" value="Unassembled WGS sequence"/>
</dbReference>
<feature type="transmembrane region" description="Helical" evidence="5">
    <location>
        <begin position="85"/>
        <end position="108"/>
    </location>
</feature>
<dbReference type="PANTHER" id="PTHR31465">
    <property type="entry name" value="PROTEIN RTA1-RELATED"/>
    <property type="match status" value="1"/>
</dbReference>
<evidence type="ECO:0000256" key="4">
    <source>
        <dbReference type="ARBA" id="ARBA00023136"/>
    </source>
</evidence>
<dbReference type="GO" id="GO:0005886">
    <property type="term" value="C:plasma membrane"/>
    <property type="evidence" value="ECO:0007669"/>
    <property type="project" value="TreeGrafter"/>
</dbReference>